<sequence>MVLLLWSRVGPQEKLVYFVTLQGVGSGLSTPVDCEQDSSPGQLALEGP</sequence>
<protein>
    <submittedName>
        <fullName evidence="1">Uncharacterized protein</fullName>
    </submittedName>
</protein>
<evidence type="ECO:0000313" key="1">
    <source>
        <dbReference type="EMBL" id="CAA9439264.1"/>
    </source>
</evidence>
<gene>
    <name evidence="1" type="ORF">AVDCRST_MAG82-2722</name>
</gene>
<name>A0A6J4QBN8_9ACTN</name>
<proteinExistence type="predicted"/>
<reference evidence="1" key="1">
    <citation type="submission" date="2020-02" db="EMBL/GenBank/DDBJ databases">
        <authorList>
            <person name="Meier V. D."/>
        </authorList>
    </citation>
    <scope>NUCLEOTIDE SEQUENCE</scope>
    <source>
        <strain evidence="1">AVDCRST_MAG82</strain>
    </source>
</reference>
<dbReference type="AlphaFoldDB" id="A0A6J4QBN8"/>
<organism evidence="1">
    <name type="scientific">uncultured Rubrobacteraceae bacterium</name>
    <dbReference type="NCBI Taxonomy" id="349277"/>
    <lineage>
        <taxon>Bacteria</taxon>
        <taxon>Bacillati</taxon>
        <taxon>Actinomycetota</taxon>
        <taxon>Rubrobacteria</taxon>
        <taxon>Rubrobacterales</taxon>
        <taxon>Rubrobacteraceae</taxon>
        <taxon>environmental samples</taxon>
    </lineage>
</organism>
<accession>A0A6J4QBN8</accession>
<dbReference type="EMBL" id="CADCVA010000341">
    <property type="protein sequence ID" value="CAA9439264.1"/>
    <property type="molecule type" value="Genomic_DNA"/>
</dbReference>